<sequence>MSWSIQSISPAKESVFLLQAGTGVTRQISVPGALDASFEGGMLVIKASTGCVWKVDPDTGARKRICRGSLKDKGHEFSLMPLPTKGGVPMSARTLATNKA</sequence>
<dbReference type="Proteomes" id="UP000463961">
    <property type="component" value="Chromosome"/>
</dbReference>
<protein>
    <submittedName>
        <fullName evidence="1">Uncharacterized protein</fullName>
    </submittedName>
</protein>
<evidence type="ECO:0000313" key="1">
    <source>
        <dbReference type="EMBL" id="BBU69112.1"/>
    </source>
</evidence>
<dbReference type="EMBL" id="AP022345">
    <property type="protein sequence ID" value="BBU69112.1"/>
    <property type="molecule type" value="Genomic_DNA"/>
</dbReference>
<name>A0A679HW59_9RHOO</name>
<gene>
    <name evidence="1" type="ORF">ICHIAU1_13950</name>
</gene>
<organism evidence="1 2">
    <name type="scientific">Fluviibacter phosphoraccumulans</name>
    <dbReference type="NCBI Taxonomy" id="1751046"/>
    <lineage>
        <taxon>Bacteria</taxon>
        <taxon>Pseudomonadati</taxon>
        <taxon>Pseudomonadota</taxon>
        <taxon>Betaproteobacteria</taxon>
        <taxon>Rhodocyclales</taxon>
        <taxon>Fluviibacteraceae</taxon>
        <taxon>Fluviibacter</taxon>
    </lineage>
</organism>
<reference evidence="2" key="1">
    <citation type="submission" date="2020-01" db="EMBL/GenBank/DDBJ databases">
        <title>Phosphoaccumulans saitamaens gen. nov., sp. nov., a polyphosphate accumulating bacterium isolated from surface river water.</title>
        <authorList>
            <person name="Watanabe K."/>
            <person name="Suda W."/>
        </authorList>
    </citation>
    <scope>NUCLEOTIDE SEQUENCE [LARGE SCALE GENOMIC DNA]</scope>
    <source>
        <strain evidence="2">ICHIAU1</strain>
    </source>
</reference>
<evidence type="ECO:0000313" key="2">
    <source>
        <dbReference type="Proteomes" id="UP000463961"/>
    </source>
</evidence>
<accession>A0A679HW59</accession>
<dbReference type="AlphaFoldDB" id="A0A679HW59"/>
<keyword evidence="2" id="KW-1185">Reference proteome</keyword>
<proteinExistence type="predicted"/>